<comment type="caution">
    <text evidence="4">The sequence shown here is derived from an EMBL/GenBank/DDBJ whole genome shotgun (WGS) entry which is preliminary data.</text>
</comment>
<keyword evidence="5" id="KW-1185">Reference proteome</keyword>
<name>A0AAV3B7B3_PYXAD</name>
<dbReference type="GO" id="GO:0042981">
    <property type="term" value="P:regulation of apoptotic process"/>
    <property type="evidence" value="ECO:0007669"/>
    <property type="project" value="InterPro"/>
</dbReference>
<dbReference type="Proteomes" id="UP001181693">
    <property type="component" value="Unassembled WGS sequence"/>
</dbReference>
<dbReference type="EMBL" id="DYDO01000001">
    <property type="protein sequence ID" value="DBA33816.1"/>
    <property type="molecule type" value="Genomic_DNA"/>
</dbReference>
<dbReference type="PROSITE" id="PS50062">
    <property type="entry name" value="BCL2_FAMILY"/>
    <property type="match status" value="1"/>
</dbReference>
<reference evidence="4" key="1">
    <citation type="thesis" date="2020" institute="ProQuest LLC" country="789 East Eisenhower Parkway, Ann Arbor, MI, USA">
        <title>Comparative Genomics and Chromosome Evolution.</title>
        <authorList>
            <person name="Mudd A.B."/>
        </authorList>
    </citation>
    <scope>NUCLEOTIDE SEQUENCE</scope>
    <source>
        <strain evidence="4">1538</strain>
        <tissue evidence="4">Blood</tissue>
    </source>
</reference>
<dbReference type="CDD" id="cd06845">
    <property type="entry name" value="Bcl-2_like"/>
    <property type="match status" value="1"/>
</dbReference>
<dbReference type="PANTHER" id="PTHR11256:SF41">
    <property type="entry name" value="BCL-2 HOMOLOGOUS ANTAGONIST_KILLER"/>
    <property type="match status" value="1"/>
</dbReference>
<protein>
    <recommendedName>
        <fullName evidence="3">Bcl-2 Bcl-2 homology region 1-3 domain-containing protein</fullName>
    </recommendedName>
</protein>
<dbReference type="Pfam" id="PF00452">
    <property type="entry name" value="Bcl-2"/>
    <property type="match status" value="1"/>
</dbReference>
<comment type="similarity">
    <text evidence="1">Belongs to the Bcl-2 family.</text>
</comment>
<dbReference type="GO" id="GO:0005741">
    <property type="term" value="C:mitochondrial outer membrane"/>
    <property type="evidence" value="ECO:0007669"/>
    <property type="project" value="TreeGrafter"/>
</dbReference>
<evidence type="ECO:0000313" key="4">
    <source>
        <dbReference type="EMBL" id="DBA33816.1"/>
    </source>
</evidence>
<dbReference type="PANTHER" id="PTHR11256">
    <property type="entry name" value="BCL-2 RELATED"/>
    <property type="match status" value="1"/>
</dbReference>
<dbReference type="InterPro" id="IPR002475">
    <property type="entry name" value="Bcl2-like"/>
</dbReference>
<evidence type="ECO:0000256" key="2">
    <source>
        <dbReference type="ARBA" id="ARBA00022703"/>
    </source>
</evidence>
<dbReference type="InterPro" id="IPR036834">
    <property type="entry name" value="Bcl-2-like_sf"/>
</dbReference>
<evidence type="ECO:0000259" key="3">
    <source>
        <dbReference type="SMART" id="SM00337"/>
    </source>
</evidence>
<dbReference type="InterPro" id="IPR046371">
    <property type="entry name" value="Bcl-2_BH1-3"/>
</dbReference>
<dbReference type="GO" id="GO:0001836">
    <property type="term" value="P:release of cytochrome c from mitochondria"/>
    <property type="evidence" value="ECO:0007669"/>
    <property type="project" value="TreeGrafter"/>
</dbReference>
<accession>A0AAV3B7B3</accession>
<dbReference type="GO" id="GO:0051400">
    <property type="term" value="F:BH domain binding"/>
    <property type="evidence" value="ECO:0007669"/>
    <property type="project" value="TreeGrafter"/>
</dbReference>
<dbReference type="GO" id="GO:0015288">
    <property type="term" value="F:porin activity"/>
    <property type="evidence" value="ECO:0007669"/>
    <property type="project" value="TreeGrafter"/>
</dbReference>
<evidence type="ECO:0000313" key="5">
    <source>
        <dbReference type="Proteomes" id="UP001181693"/>
    </source>
</evidence>
<sequence>MATGGGSDSTDYTAVLTADEEQVSQQTEEVFLSYTFHMQQLSREDDESTPLVDELQDFRQVTSNLDQVGHQLALIGDDLNKRYEEFFDDILRNLNPNLDNAYDYFKKIASSVFETGVNWGRVLALLGFGYRLAVFVWKNGRRRFLRTIAQCLARYLVESRIARWIVRQGGWAAVLKLTNKSIQHVLMALGVVLILQFLVKRVSSGS</sequence>
<dbReference type="AlphaFoldDB" id="A0AAV3B7B3"/>
<dbReference type="Gene3D" id="1.10.437.10">
    <property type="entry name" value="Blc2-like"/>
    <property type="match status" value="1"/>
</dbReference>
<dbReference type="InterPro" id="IPR026298">
    <property type="entry name" value="Bcl-2_fam"/>
</dbReference>
<dbReference type="GO" id="GO:0008630">
    <property type="term" value="P:intrinsic apoptotic signaling pathway in response to DNA damage"/>
    <property type="evidence" value="ECO:0007669"/>
    <property type="project" value="TreeGrafter"/>
</dbReference>
<dbReference type="GO" id="GO:0097192">
    <property type="term" value="P:extrinsic apoptotic signaling pathway in absence of ligand"/>
    <property type="evidence" value="ECO:0007669"/>
    <property type="project" value="TreeGrafter"/>
</dbReference>
<dbReference type="PRINTS" id="PR01862">
    <property type="entry name" value="BCL2FAMILY"/>
</dbReference>
<feature type="domain" description="Bcl-2 Bcl-2 homology region 1-3" evidence="3">
    <location>
        <begin position="72"/>
        <end position="171"/>
    </location>
</feature>
<dbReference type="SUPFAM" id="SSF56854">
    <property type="entry name" value="Bcl-2 inhibitors of programmed cell death"/>
    <property type="match status" value="1"/>
</dbReference>
<keyword evidence="2" id="KW-0053">Apoptosis</keyword>
<dbReference type="SMART" id="SM00337">
    <property type="entry name" value="BCL"/>
    <property type="match status" value="1"/>
</dbReference>
<organism evidence="4 5">
    <name type="scientific">Pyxicephalus adspersus</name>
    <name type="common">African bullfrog</name>
    <dbReference type="NCBI Taxonomy" id="30357"/>
    <lineage>
        <taxon>Eukaryota</taxon>
        <taxon>Metazoa</taxon>
        <taxon>Chordata</taxon>
        <taxon>Craniata</taxon>
        <taxon>Vertebrata</taxon>
        <taxon>Euteleostomi</taxon>
        <taxon>Amphibia</taxon>
        <taxon>Batrachia</taxon>
        <taxon>Anura</taxon>
        <taxon>Neobatrachia</taxon>
        <taxon>Ranoidea</taxon>
        <taxon>Pyxicephalidae</taxon>
        <taxon>Pyxicephalinae</taxon>
        <taxon>Pyxicephalus</taxon>
    </lineage>
</organism>
<proteinExistence type="inferred from homology"/>
<gene>
    <name evidence="4" type="ORF">GDO54_001447</name>
</gene>
<evidence type="ECO:0000256" key="1">
    <source>
        <dbReference type="ARBA" id="ARBA00009458"/>
    </source>
</evidence>